<reference evidence="30" key="1">
    <citation type="submission" date="2025-08" db="UniProtKB">
        <authorList>
            <consortium name="Ensembl"/>
        </authorList>
    </citation>
    <scope>IDENTIFICATION</scope>
</reference>
<dbReference type="KEGG" id="cabi:116819059"/>
<evidence type="ECO:0000259" key="29">
    <source>
        <dbReference type="PROSITE" id="PS51907"/>
    </source>
</evidence>
<proteinExistence type="inferred from homology"/>
<evidence type="ECO:0000256" key="23">
    <source>
        <dbReference type="ARBA" id="ARBA00044975"/>
    </source>
</evidence>
<dbReference type="GO" id="GO:0003887">
    <property type="term" value="F:DNA-directed DNA polymerase activity"/>
    <property type="evidence" value="ECO:0007669"/>
    <property type="project" value="UniProtKB-KW"/>
</dbReference>
<dbReference type="Ensembl" id="ENSCABT00000029569.1">
    <property type="protein sequence ID" value="ENSCABP00000027001.1"/>
    <property type="gene ID" value="ENSCABG00000019813.1"/>
</dbReference>
<dbReference type="Pfam" id="PF18439">
    <property type="entry name" value="zf_UBZ"/>
    <property type="match status" value="1"/>
</dbReference>
<dbReference type="InterPro" id="IPR043128">
    <property type="entry name" value="Rev_trsase/Diguanyl_cyclase"/>
</dbReference>
<dbReference type="Proteomes" id="UP000694404">
    <property type="component" value="Unplaced"/>
</dbReference>
<evidence type="ECO:0000313" key="30">
    <source>
        <dbReference type="Ensembl" id="ENSCABP00000027001.1"/>
    </source>
</evidence>
<dbReference type="Pfam" id="PF11799">
    <property type="entry name" value="IMS_C"/>
    <property type="match status" value="1"/>
</dbReference>
<evidence type="ECO:0000256" key="6">
    <source>
        <dbReference type="ARBA" id="ARBA00022457"/>
    </source>
</evidence>
<dbReference type="OMA" id="QNHRVAK"/>
<feature type="domain" description="UBZ3-type" evidence="29">
    <location>
        <begin position="615"/>
        <end position="649"/>
    </location>
</feature>
<feature type="region of interest" description="Disordered" evidence="27">
    <location>
        <begin position="655"/>
        <end position="689"/>
    </location>
</feature>
<dbReference type="Pfam" id="PF21704">
    <property type="entry name" value="POLH-Rev1_HhH"/>
    <property type="match status" value="1"/>
</dbReference>
<comment type="similarity">
    <text evidence="4">Belongs to the DNA polymerase type-Y family.</text>
</comment>
<dbReference type="GO" id="GO:0000731">
    <property type="term" value="P:DNA synthesis involved in DNA repair"/>
    <property type="evidence" value="ECO:0007669"/>
    <property type="project" value="Ensembl"/>
</dbReference>
<dbReference type="GO" id="GO:0071494">
    <property type="term" value="P:cellular response to UV-C"/>
    <property type="evidence" value="ECO:0007669"/>
    <property type="project" value="Ensembl"/>
</dbReference>
<name>A0A8C0J6C1_CHEAB</name>
<keyword evidence="13" id="KW-0227">DNA damage</keyword>
<dbReference type="InterPro" id="IPR043502">
    <property type="entry name" value="DNA/RNA_pol_sf"/>
</dbReference>
<evidence type="ECO:0000256" key="12">
    <source>
        <dbReference type="ARBA" id="ARBA00022723"/>
    </source>
</evidence>
<keyword evidence="21" id="KW-0539">Nucleus</keyword>
<evidence type="ECO:0000256" key="20">
    <source>
        <dbReference type="ARBA" id="ARBA00023204"/>
    </source>
</evidence>
<keyword evidence="31" id="KW-1185">Reference proteome</keyword>
<gene>
    <name evidence="30" type="primary">POLH</name>
</gene>
<comment type="subcellular location">
    <subcellularLocation>
        <location evidence="3">Nucleus</location>
    </subcellularLocation>
</comment>
<evidence type="ECO:0000256" key="26">
    <source>
        <dbReference type="ARBA" id="ARBA00080427"/>
    </source>
</evidence>
<comment type="subunit">
    <text evidence="25">Interacts with REV1. Interacts with monoubiquitinated PCNA, but not unmodified PCNA. Interacts with POLI; this interaction targets POLI to the replication machinery. Interacts with PALB2 and BRCA2; the interactions are direct and are required to sustain the recruitment of POLH at blocked replication forks and to stimulate POLH-dependent DNA synthesis on D loop substrates. Interacts (via C-terminus) with TRAIP. Interacts with ubiquitin. Interacts with POLDIP2.</text>
</comment>
<dbReference type="SUPFAM" id="SSF100879">
    <property type="entry name" value="Lesion bypass DNA polymerase (Y-family), little finger domain"/>
    <property type="match status" value="1"/>
</dbReference>
<evidence type="ECO:0000256" key="13">
    <source>
        <dbReference type="ARBA" id="ARBA00022763"/>
    </source>
</evidence>
<evidence type="ECO:0000259" key="28">
    <source>
        <dbReference type="PROSITE" id="PS50173"/>
    </source>
</evidence>
<dbReference type="Gene3D" id="3.40.1170.60">
    <property type="match status" value="1"/>
</dbReference>
<evidence type="ECO:0000256" key="27">
    <source>
        <dbReference type="SAM" id="MobiDB-lite"/>
    </source>
</evidence>
<evidence type="ECO:0000256" key="1">
    <source>
        <dbReference type="ARBA" id="ARBA00001936"/>
    </source>
</evidence>
<dbReference type="GO" id="GO:0005654">
    <property type="term" value="C:nucleoplasm"/>
    <property type="evidence" value="ECO:0007669"/>
    <property type="project" value="Ensembl"/>
</dbReference>
<dbReference type="FunFam" id="3.30.1490.100:FF:000007">
    <property type="entry name" value="DNA polymerase eta"/>
    <property type="match status" value="1"/>
</dbReference>
<dbReference type="GO" id="GO:0003684">
    <property type="term" value="F:damaged DNA binding"/>
    <property type="evidence" value="ECO:0007669"/>
    <property type="project" value="InterPro"/>
</dbReference>
<sequence length="701" mass="76313">MSRGRERVVALADMDCFFAQVEQRREPRLRGQPCAVVQYDAWRGGGIIAVSYEARAFGINRGMRADEAQKRCPQLVLARVPEAYGKADLSRYREASVEVMKVMSRFAVIERASIDEAYMDLTGAVQERLKKMQGQPIPAELLPTTYIQGLPNVSATATAKKKSVDCKEDLRQRGLHQWLELLPFGDISCPELQLTVGAVIVEEMRAAVEAVTGLRCSAGISHNKALAKLACGLNKPNRQTLVSQGSVPQLFSHMPISSIRHLGGKLGASITDILGVEYMGQLTLYSESQLQTHFGDKTGSWLYDMCRGVEQEPVKPRQLPKSIGCSKNFPGKVALTTQKQVQHWLLQMALELEERLSKDRDQNCRVAKQLTVSIRMQGDQRASALSRCCALPRYDAHKISSDAFMIIRNCNVAGVQQAAWSPPLTFLHIYASKFSEAPTLSPAGIAAFLTSDAQCTLPAGTNAPSPNAKCSGSPRKEPSKKPMNAIESFFRKAAERQRTHGAREPCLPAVPSAEAELSAPDPCGHSERESLVLGKSQTPEALVMHSPKGGSSPSPYRWLPPEELLPYPAETPSAGPASRSTVKTEAAGAAASELPAWKEQSLPPSAGFAQGPASSLADQLHCEKCGQQVPVWELLEHMDYHFAVELQSSFLEPSPVRAPAAAPSSPAKSKSKAKTPGGSSAKRPRQGVTRTLEFFFKRLPP</sequence>
<keyword evidence="17" id="KW-0832">Ubl conjugation</keyword>
<comment type="cofactor">
    <cofactor evidence="2">
        <name>Mg(2+)</name>
        <dbReference type="ChEBI" id="CHEBI:18420"/>
    </cofactor>
</comment>
<feature type="domain" description="UmuC" evidence="28">
    <location>
        <begin position="9"/>
        <end position="263"/>
    </location>
</feature>
<dbReference type="PANTHER" id="PTHR45873:SF1">
    <property type="entry name" value="DNA POLYMERASE ETA"/>
    <property type="match status" value="1"/>
</dbReference>
<dbReference type="CTD" id="5429"/>
<dbReference type="Pfam" id="PF00817">
    <property type="entry name" value="IMS"/>
    <property type="match status" value="1"/>
</dbReference>
<protein>
    <recommendedName>
        <fullName evidence="23">DNA polymerase eta</fullName>
        <ecNumber evidence="5">2.7.7.7</ecNumber>
    </recommendedName>
    <alternativeName>
        <fullName evidence="26">RAD30 homolog A</fullName>
    </alternativeName>
</protein>
<comment type="cofactor">
    <cofactor evidence="1">
        <name>Mn(2+)</name>
        <dbReference type="ChEBI" id="CHEBI:29035"/>
    </cofactor>
</comment>
<feature type="compositionally biased region" description="Low complexity" evidence="27">
    <location>
        <begin position="560"/>
        <end position="572"/>
    </location>
</feature>
<dbReference type="InterPro" id="IPR017961">
    <property type="entry name" value="DNA_pol_Y-fam_little_finger"/>
</dbReference>
<dbReference type="GO" id="GO:0006260">
    <property type="term" value="P:DNA replication"/>
    <property type="evidence" value="ECO:0007669"/>
    <property type="project" value="UniProtKB-KW"/>
</dbReference>
<feature type="region of interest" description="Disordered" evidence="27">
    <location>
        <begin position="460"/>
        <end position="482"/>
    </location>
</feature>
<evidence type="ECO:0000256" key="19">
    <source>
        <dbReference type="ARBA" id="ARBA00023125"/>
    </source>
</evidence>
<dbReference type="AlphaFoldDB" id="A0A8C0J6C1"/>
<dbReference type="InterPro" id="IPR041298">
    <property type="entry name" value="UBZ3"/>
</dbReference>
<dbReference type="EC" id="2.7.7.7" evidence="5"/>
<dbReference type="GeneID" id="116819059"/>
<dbReference type="GO" id="GO:0005657">
    <property type="term" value="C:replication fork"/>
    <property type="evidence" value="ECO:0007669"/>
    <property type="project" value="TreeGrafter"/>
</dbReference>
<evidence type="ECO:0000256" key="21">
    <source>
        <dbReference type="ARBA" id="ARBA00023242"/>
    </source>
</evidence>
<dbReference type="FunFam" id="3.30.70.270:FF:000022">
    <property type="entry name" value="DNA polymerase eta"/>
    <property type="match status" value="1"/>
</dbReference>
<evidence type="ECO:0000256" key="2">
    <source>
        <dbReference type="ARBA" id="ARBA00001946"/>
    </source>
</evidence>
<dbReference type="GO" id="GO:0035861">
    <property type="term" value="C:site of double-strand break"/>
    <property type="evidence" value="ECO:0007669"/>
    <property type="project" value="TreeGrafter"/>
</dbReference>
<feature type="compositionally biased region" description="Low complexity" evidence="27">
    <location>
        <begin position="655"/>
        <end position="681"/>
    </location>
</feature>
<evidence type="ECO:0000256" key="17">
    <source>
        <dbReference type="ARBA" id="ARBA00022843"/>
    </source>
</evidence>
<dbReference type="PROSITE" id="PS50173">
    <property type="entry name" value="UMUC"/>
    <property type="match status" value="1"/>
</dbReference>
<organism evidence="30 31">
    <name type="scientific">Chelonoidis abingdonii</name>
    <name type="common">Abingdon island giant tortoise</name>
    <name type="synonym">Testudo abingdonii</name>
    <dbReference type="NCBI Taxonomy" id="106734"/>
    <lineage>
        <taxon>Eukaryota</taxon>
        <taxon>Metazoa</taxon>
        <taxon>Chordata</taxon>
        <taxon>Craniata</taxon>
        <taxon>Vertebrata</taxon>
        <taxon>Euteleostomi</taxon>
        <taxon>Archelosauria</taxon>
        <taxon>Testudinata</taxon>
        <taxon>Testudines</taxon>
        <taxon>Cryptodira</taxon>
        <taxon>Durocryptodira</taxon>
        <taxon>Testudinoidea</taxon>
        <taxon>Testudinidae</taxon>
        <taxon>Chelonoidis</taxon>
    </lineage>
</organism>
<dbReference type="PROSITE" id="PS51907">
    <property type="entry name" value="ZF_UBZ3"/>
    <property type="match status" value="1"/>
</dbReference>
<keyword evidence="6" id="KW-0515">Mutator protein</keyword>
<evidence type="ECO:0000256" key="4">
    <source>
        <dbReference type="ARBA" id="ARBA00010945"/>
    </source>
</evidence>
<dbReference type="SUPFAM" id="SSF56672">
    <property type="entry name" value="DNA/RNA polymerases"/>
    <property type="match status" value="1"/>
</dbReference>
<evidence type="ECO:0000256" key="5">
    <source>
        <dbReference type="ARBA" id="ARBA00012417"/>
    </source>
</evidence>
<evidence type="ECO:0000256" key="16">
    <source>
        <dbReference type="ARBA" id="ARBA00022842"/>
    </source>
</evidence>
<keyword evidence="14" id="KW-0863">Zinc-finger</keyword>
<dbReference type="FunFam" id="3.40.1170.60:FF:000003">
    <property type="entry name" value="DNA polymerase eta"/>
    <property type="match status" value="1"/>
</dbReference>
<dbReference type="Gene3D" id="3.30.70.270">
    <property type="match status" value="1"/>
</dbReference>
<dbReference type="FunFam" id="1.10.150.20:FF:000014">
    <property type="entry name" value="Polymerase (DNA directed), eta"/>
    <property type="match status" value="1"/>
</dbReference>
<dbReference type="GeneTree" id="ENSGT00940000157048"/>
<dbReference type="InterPro" id="IPR036775">
    <property type="entry name" value="DNA_pol_Y-fam_lit_finger_sf"/>
</dbReference>
<keyword evidence="7" id="KW-1017">Isopeptide bond</keyword>
<dbReference type="RefSeq" id="XP_032626341.1">
    <property type="nucleotide sequence ID" value="XM_032770450.2"/>
</dbReference>
<dbReference type="InterPro" id="IPR052230">
    <property type="entry name" value="DNA_polymerase_eta"/>
</dbReference>
<accession>A0A8C0J6C1</accession>
<dbReference type="GO" id="GO:0008270">
    <property type="term" value="F:zinc ion binding"/>
    <property type="evidence" value="ECO:0007669"/>
    <property type="project" value="UniProtKB-KW"/>
</dbReference>
<dbReference type="GO" id="GO:0042276">
    <property type="term" value="P:error-prone translesion synthesis"/>
    <property type="evidence" value="ECO:0007669"/>
    <property type="project" value="TreeGrafter"/>
</dbReference>
<dbReference type="GO" id="GO:0006290">
    <property type="term" value="P:pyrimidine dimer repair"/>
    <property type="evidence" value="ECO:0007669"/>
    <property type="project" value="Ensembl"/>
</dbReference>
<dbReference type="GO" id="GO:0005829">
    <property type="term" value="C:cytosol"/>
    <property type="evidence" value="ECO:0007669"/>
    <property type="project" value="Ensembl"/>
</dbReference>
<reference evidence="30" key="2">
    <citation type="submission" date="2025-09" db="UniProtKB">
        <authorList>
            <consortium name="Ensembl"/>
        </authorList>
    </citation>
    <scope>IDENTIFICATION</scope>
</reference>
<dbReference type="CDD" id="cd01702">
    <property type="entry name" value="PolY_Pol_eta"/>
    <property type="match status" value="1"/>
</dbReference>
<keyword evidence="11" id="KW-0235">DNA replication</keyword>
<dbReference type="PANTHER" id="PTHR45873">
    <property type="entry name" value="DNA POLYMERASE ETA"/>
    <property type="match status" value="1"/>
</dbReference>
<evidence type="ECO:0000256" key="8">
    <source>
        <dbReference type="ARBA" id="ARBA00022634"/>
    </source>
</evidence>
<keyword evidence="18" id="KW-0239">DNA-directed DNA polymerase</keyword>
<keyword evidence="9" id="KW-0808">Transferase</keyword>
<keyword evidence="20" id="KW-0234">DNA repair</keyword>
<dbReference type="InterPro" id="IPR001126">
    <property type="entry name" value="UmuC"/>
</dbReference>
<evidence type="ECO:0000256" key="10">
    <source>
        <dbReference type="ARBA" id="ARBA00022695"/>
    </source>
</evidence>
<keyword evidence="12" id="KW-0479">Metal-binding</keyword>
<evidence type="ECO:0000256" key="22">
    <source>
        <dbReference type="ARBA" id="ARBA00023270"/>
    </source>
</evidence>
<comment type="catalytic activity">
    <reaction evidence="24">
        <text>DNA(n) + a 2'-deoxyribonucleoside 5'-triphosphate = DNA(n+1) + diphosphate</text>
        <dbReference type="Rhea" id="RHEA:22508"/>
        <dbReference type="Rhea" id="RHEA-COMP:17339"/>
        <dbReference type="Rhea" id="RHEA-COMP:17340"/>
        <dbReference type="ChEBI" id="CHEBI:33019"/>
        <dbReference type="ChEBI" id="CHEBI:61560"/>
        <dbReference type="ChEBI" id="CHEBI:173112"/>
        <dbReference type="EC" id="2.7.7.7"/>
    </reaction>
</comment>
<keyword evidence="22" id="KW-0704">Schiff base</keyword>
<dbReference type="Gene3D" id="1.10.150.20">
    <property type="entry name" value="5' to 3' exonuclease, C-terminal subdomain"/>
    <property type="match status" value="1"/>
</dbReference>
<keyword evidence="19" id="KW-0238">DNA-binding</keyword>
<keyword evidence="16" id="KW-0460">Magnesium</keyword>
<dbReference type="PIRSF" id="PIRSF036603">
    <property type="entry name" value="DPol_eta"/>
    <property type="match status" value="1"/>
</dbReference>
<evidence type="ECO:0000256" key="3">
    <source>
        <dbReference type="ARBA" id="ARBA00004123"/>
    </source>
</evidence>
<keyword evidence="10" id="KW-0548">Nucleotidyltransferase</keyword>
<evidence type="ECO:0000313" key="31">
    <source>
        <dbReference type="Proteomes" id="UP000694404"/>
    </source>
</evidence>
<dbReference type="Gene3D" id="3.30.1490.100">
    <property type="entry name" value="DNA polymerase, Y-family, little finger domain"/>
    <property type="match status" value="1"/>
</dbReference>
<keyword evidence="15" id="KW-0862">Zinc</keyword>
<evidence type="ECO:0000256" key="24">
    <source>
        <dbReference type="ARBA" id="ARBA00049244"/>
    </source>
</evidence>
<evidence type="ECO:0000256" key="7">
    <source>
        <dbReference type="ARBA" id="ARBA00022499"/>
    </source>
</evidence>
<evidence type="ECO:0000256" key="15">
    <source>
        <dbReference type="ARBA" id="ARBA00022833"/>
    </source>
</evidence>
<feature type="region of interest" description="Disordered" evidence="27">
    <location>
        <begin position="560"/>
        <end position="593"/>
    </location>
</feature>
<keyword evidence="8" id="KW-0237">DNA synthesis</keyword>
<evidence type="ECO:0000256" key="25">
    <source>
        <dbReference type="ARBA" id="ARBA00064665"/>
    </source>
</evidence>
<evidence type="ECO:0000256" key="9">
    <source>
        <dbReference type="ARBA" id="ARBA00022679"/>
    </source>
</evidence>
<evidence type="ECO:0000256" key="11">
    <source>
        <dbReference type="ARBA" id="ARBA00022705"/>
    </source>
</evidence>
<evidence type="ECO:0000256" key="18">
    <source>
        <dbReference type="ARBA" id="ARBA00022932"/>
    </source>
</evidence>
<evidence type="ECO:0000256" key="14">
    <source>
        <dbReference type="ARBA" id="ARBA00022771"/>
    </source>
</evidence>